<dbReference type="InterPro" id="IPR020103">
    <property type="entry name" value="PsdUridine_synth_cat_dom_sf"/>
</dbReference>
<dbReference type="CDD" id="cd00165">
    <property type="entry name" value="S4"/>
    <property type="match status" value="1"/>
</dbReference>
<protein>
    <recommendedName>
        <fullName evidence="3">RNA-binding S4 domain-containing protein</fullName>
    </recommendedName>
</protein>
<dbReference type="Pfam" id="PF00849">
    <property type="entry name" value="PseudoU_synth_2"/>
    <property type="match status" value="1"/>
</dbReference>
<keyword evidence="1" id="KW-0413">Isomerase</keyword>
<gene>
    <name evidence="4" type="ORF">AB1Y20_011426</name>
</gene>
<evidence type="ECO:0000259" key="3">
    <source>
        <dbReference type="SMART" id="SM00363"/>
    </source>
</evidence>
<dbReference type="InterPro" id="IPR050343">
    <property type="entry name" value="RsuA_PseudoU_synthase"/>
</dbReference>
<dbReference type="Gene3D" id="3.10.290.10">
    <property type="entry name" value="RNA-binding S4 domain"/>
    <property type="match status" value="1"/>
</dbReference>
<sequence length="274" mass="30483">MSTVTRFLAKCGVSSRRKAQDLVFSGRVRVNGEVATSATQRVGAADRVQLDGALVRAHSAPPARLWRYHKPHGDADAQPPRIDRPPDGTPHLHLIGPLGVETEGLLLLTNSPSLKRTLEHPSSVCVRRYWASLNTGRRTVTSEMVQQLAAGVELIDGRRFKPIRVEVEARDEDLPRRVPGARTSTSDFIRTPTYKCAVTMFMTEGKLHEIRRVWQHYGFSVVRLIRQAYGPFELGSLQPGRTEEVDPKLVRAVLKGEIPLDSPDRTQNAILTSS</sequence>
<dbReference type="InterPro" id="IPR020094">
    <property type="entry name" value="TruA/RsuA/RluB/E/F_N"/>
</dbReference>
<dbReference type="SMART" id="SM00363">
    <property type="entry name" value="S4"/>
    <property type="match status" value="1"/>
</dbReference>
<dbReference type="InterPro" id="IPR002942">
    <property type="entry name" value="S4_RNA-bd"/>
</dbReference>
<dbReference type="GO" id="GO:0003723">
    <property type="term" value="F:RNA binding"/>
    <property type="evidence" value="ECO:0007669"/>
    <property type="project" value="UniProtKB-KW"/>
</dbReference>
<dbReference type="Gene3D" id="3.30.70.580">
    <property type="entry name" value="Pseudouridine synthase I, catalytic domain, N-terminal subdomain"/>
    <property type="match status" value="1"/>
</dbReference>
<organism evidence="4 5">
    <name type="scientific">Prymnesium parvum</name>
    <name type="common">Toxic golden alga</name>
    <dbReference type="NCBI Taxonomy" id="97485"/>
    <lineage>
        <taxon>Eukaryota</taxon>
        <taxon>Haptista</taxon>
        <taxon>Haptophyta</taxon>
        <taxon>Prymnesiophyceae</taxon>
        <taxon>Prymnesiales</taxon>
        <taxon>Prymnesiaceae</taxon>
        <taxon>Prymnesium</taxon>
    </lineage>
</organism>
<dbReference type="AlphaFoldDB" id="A0AB34IMT6"/>
<keyword evidence="5" id="KW-1185">Reference proteome</keyword>
<evidence type="ECO:0000256" key="2">
    <source>
        <dbReference type="PROSITE-ProRule" id="PRU00182"/>
    </source>
</evidence>
<feature type="domain" description="RNA-binding S4" evidence="3">
    <location>
        <begin position="2"/>
        <end position="60"/>
    </location>
</feature>
<accession>A0AB34IMT6</accession>
<dbReference type="GO" id="GO:0001522">
    <property type="term" value="P:pseudouridine synthesis"/>
    <property type="evidence" value="ECO:0007669"/>
    <property type="project" value="InterPro"/>
</dbReference>
<dbReference type="EMBL" id="JBGBPQ010000022">
    <property type="protein sequence ID" value="KAL1503375.1"/>
    <property type="molecule type" value="Genomic_DNA"/>
</dbReference>
<dbReference type="PROSITE" id="PS50889">
    <property type="entry name" value="S4"/>
    <property type="match status" value="1"/>
</dbReference>
<dbReference type="SUPFAM" id="SSF55120">
    <property type="entry name" value="Pseudouridine synthase"/>
    <property type="match status" value="1"/>
</dbReference>
<evidence type="ECO:0000313" key="5">
    <source>
        <dbReference type="Proteomes" id="UP001515480"/>
    </source>
</evidence>
<dbReference type="InterPro" id="IPR006145">
    <property type="entry name" value="PsdUridine_synth_RsuA/RluA"/>
</dbReference>
<evidence type="ECO:0000313" key="4">
    <source>
        <dbReference type="EMBL" id="KAL1503375.1"/>
    </source>
</evidence>
<dbReference type="PANTHER" id="PTHR47683">
    <property type="entry name" value="PSEUDOURIDINE SYNTHASE FAMILY PROTEIN-RELATED"/>
    <property type="match status" value="1"/>
</dbReference>
<dbReference type="GO" id="GO:0009982">
    <property type="term" value="F:pseudouridine synthase activity"/>
    <property type="evidence" value="ECO:0007669"/>
    <property type="project" value="InterPro"/>
</dbReference>
<dbReference type="Pfam" id="PF01479">
    <property type="entry name" value="S4"/>
    <property type="match status" value="1"/>
</dbReference>
<dbReference type="InterPro" id="IPR042092">
    <property type="entry name" value="PsdUridine_s_RsuA/RluB/E/F_cat"/>
</dbReference>
<name>A0AB34IMT6_PRYPA</name>
<dbReference type="InterPro" id="IPR036986">
    <property type="entry name" value="S4_RNA-bd_sf"/>
</dbReference>
<proteinExistence type="predicted"/>
<reference evidence="4 5" key="1">
    <citation type="journal article" date="2024" name="Science">
        <title>Giant polyketide synthase enzymes in the biosynthesis of giant marine polyether toxins.</title>
        <authorList>
            <person name="Fallon T.R."/>
            <person name="Shende V.V."/>
            <person name="Wierzbicki I.H."/>
            <person name="Pendleton A.L."/>
            <person name="Watervoot N.F."/>
            <person name="Auber R.P."/>
            <person name="Gonzalez D.J."/>
            <person name="Wisecaver J.H."/>
            <person name="Moore B.S."/>
        </authorList>
    </citation>
    <scope>NUCLEOTIDE SEQUENCE [LARGE SCALE GENOMIC DNA]</scope>
    <source>
        <strain evidence="4 5">12B1</strain>
    </source>
</reference>
<dbReference type="Gene3D" id="3.30.70.1560">
    <property type="entry name" value="Alpha-L RNA-binding motif"/>
    <property type="match status" value="1"/>
</dbReference>
<comment type="caution">
    <text evidence="4">The sequence shown here is derived from an EMBL/GenBank/DDBJ whole genome shotgun (WGS) entry which is preliminary data.</text>
</comment>
<evidence type="ECO:0000256" key="1">
    <source>
        <dbReference type="ARBA" id="ARBA00023235"/>
    </source>
</evidence>
<keyword evidence="2" id="KW-0694">RNA-binding</keyword>
<dbReference type="PANTHER" id="PTHR47683:SF3">
    <property type="entry name" value="RIBOSOMAL LARGE SUBUNIT PSEUDOURIDINE SYNTHASE B"/>
    <property type="match status" value="1"/>
</dbReference>
<dbReference type="SUPFAM" id="SSF55174">
    <property type="entry name" value="Alpha-L RNA-binding motif"/>
    <property type="match status" value="1"/>
</dbReference>
<dbReference type="Proteomes" id="UP001515480">
    <property type="component" value="Unassembled WGS sequence"/>
</dbReference>